<dbReference type="Proteomes" id="UP000593766">
    <property type="component" value="Chromosome"/>
</dbReference>
<proteinExistence type="inferred from homology"/>
<dbReference type="Gene3D" id="3.40.30.10">
    <property type="entry name" value="Glutaredoxin"/>
    <property type="match status" value="2"/>
</dbReference>
<organism evidence="3 4">
    <name type="scientific">Thermosphaera chiliense</name>
    <dbReference type="NCBI Taxonomy" id="3402707"/>
    <lineage>
        <taxon>Archaea</taxon>
        <taxon>Thermoproteota</taxon>
        <taxon>Thermoprotei</taxon>
        <taxon>Desulfurococcales</taxon>
        <taxon>Desulfurococcaceae</taxon>
        <taxon>Thermosphaera</taxon>
    </lineage>
</organism>
<dbReference type="KEGG" id="tcs:IMZ38_05085"/>
<dbReference type="CDD" id="cd02973">
    <property type="entry name" value="TRX_GRX_like"/>
    <property type="match status" value="1"/>
</dbReference>
<dbReference type="AlphaFoldDB" id="A0A7M1UP20"/>
<gene>
    <name evidence="3" type="ORF">IMZ38_05085</name>
</gene>
<dbReference type="InterPro" id="IPR012336">
    <property type="entry name" value="Thioredoxin-like_fold"/>
</dbReference>
<dbReference type="EMBL" id="CP063144">
    <property type="protein sequence ID" value="QOR94018.1"/>
    <property type="molecule type" value="Genomic_DNA"/>
</dbReference>
<name>A0A7M1UP20_9CREN</name>
<reference evidence="3 4" key="1">
    <citation type="submission" date="2020-10" db="EMBL/GenBank/DDBJ databases">
        <title>Complete genome sequence of Thermosphaera aggregans strain 3507.</title>
        <authorList>
            <person name="Zayulina K.S."/>
            <person name="Elcheninov A.G."/>
            <person name="Toshchakov S.V."/>
            <person name="Kublanov I.V."/>
            <person name="Kochetkova T.V."/>
        </authorList>
    </citation>
    <scope>NUCLEOTIDE SEQUENCE [LARGE SCALE GENOMIC DNA]</scope>
    <source>
        <strain evidence="3 4">3507</strain>
    </source>
</reference>
<dbReference type="PANTHER" id="PTHR37170:SF1">
    <property type="entry name" value="GLUTAREDOXIN-LIKE PROTEIN"/>
    <property type="match status" value="1"/>
</dbReference>
<dbReference type="InterPro" id="IPR036249">
    <property type="entry name" value="Thioredoxin-like_sf"/>
</dbReference>
<sequence length="239" mass="27415">MSGLFDQETESELKNIFAKWPRNLKDTLIIDEDRHEGPHSHENPLDHCHTCDDAVMLVNELARISEGKLRFNIMKKAEAKEYKPRYLPSFIYDTPSRNVRYYGLPSGQEFAPFIFVHEYIATNALKLPKEVIEEVEAIDAPLHIKVFVTPECPYCPLVVDFANQVGLINPNIIVETIEAMENPIEADYYGVQYVPFVAITRVEDYYRYGAKPVEVIPGYLPPEEAVKVISRAARKLKRS</sequence>
<dbReference type="SUPFAM" id="SSF52833">
    <property type="entry name" value="Thioredoxin-like"/>
    <property type="match status" value="2"/>
</dbReference>
<accession>A0A7M1UP20</accession>
<dbReference type="RefSeq" id="WP_193435823.1">
    <property type="nucleotide sequence ID" value="NZ_CP063144.1"/>
</dbReference>
<evidence type="ECO:0000313" key="4">
    <source>
        <dbReference type="Proteomes" id="UP000593766"/>
    </source>
</evidence>
<comment type="similarity">
    <text evidence="1">Belongs to the glutaredoxin family.</text>
</comment>
<dbReference type="GeneID" id="59454769"/>
<evidence type="ECO:0000313" key="3">
    <source>
        <dbReference type="EMBL" id="QOR94018.1"/>
    </source>
</evidence>
<keyword evidence="4" id="KW-1185">Reference proteome</keyword>
<feature type="domain" description="Thioredoxin-like fold" evidence="2">
    <location>
        <begin position="143"/>
        <end position="199"/>
    </location>
</feature>
<dbReference type="PANTHER" id="PTHR37170">
    <property type="entry name" value="GLUTAREDOXIN-RELATED"/>
    <property type="match status" value="1"/>
</dbReference>
<evidence type="ECO:0000256" key="1">
    <source>
        <dbReference type="ARBA" id="ARBA00007787"/>
    </source>
</evidence>
<dbReference type="Pfam" id="PF13192">
    <property type="entry name" value="Thioredoxin_3"/>
    <property type="match status" value="1"/>
</dbReference>
<dbReference type="OrthoDB" id="35385at2157"/>
<evidence type="ECO:0000259" key="2">
    <source>
        <dbReference type="Pfam" id="PF13192"/>
    </source>
</evidence>
<protein>
    <submittedName>
        <fullName evidence="3">Thioredoxin family protein</fullName>
    </submittedName>
</protein>